<dbReference type="Gene3D" id="1.10.8.60">
    <property type="match status" value="1"/>
</dbReference>
<dbReference type="Pfam" id="PF00158">
    <property type="entry name" value="Sigma54_activat"/>
    <property type="match status" value="1"/>
</dbReference>
<dbReference type="InterPro" id="IPR011006">
    <property type="entry name" value="CheY-like_superfamily"/>
</dbReference>
<dbReference type="EMBL" id="BNAH01000022">
    <property type="protein sequence ID" value="GHF02804.1"/>
    <property type="molecule type" value="Genomic_DNA"/>
</dbReference>
<dbReference type="SUPFAM" id="SSF46689">
    <property type="entry name" value="Homeodomain-like"/>
    <property type="match status" value="1"/>
</dbReference>
<keyword evidence="9" id="KW-1185">Reference proteome</keyword>
<protein>
    <submittedName>
        <fullName evidence="8">Sigma-54-dependent Fis family transcriptional regulator</fullName>
    </submittedName>
</protein>
<evidence type="ECO:0000256" key="4">
    <source>
        <dbReference type="ARBA" id="ARBA00023163"/>
    </source>
</evidence>
<dbReference type="Pfam" id="PF02954">
    <property type="entry name" value="HTH_8"/>
    <property type="match status" value="1"/>
</dbReference>
<dbReference type="CDD" id="cd00156">
    <property type="entry name" value="REC"/>
    <property type="match status" value="1"/>
</dbReference>
<evidence type="ECO:0000256" key="2">
    <source>
        <dbReference type="ARBA" id="ARBA00022840"/>
    </source>
</evidence>
<keyword evidence="4" id="KW-0804">Transcription</keyword>
<dbReference type="SMART" id="SM00448">
    <property type="entry name" value="REC"/>
    <property type="match status" value="1"/>
</dbReference>
<name>A0ABQ3J7H2_9GAMM</name>
<comment type="caution">
    <text evidence="8">The sequence shown here is derived from an EMBL/GenBank/DDBJ whole genome shotgun (WGS) entry which is preliminary data.</text>
</comment>
<keyword evidence="3" id="KW-0805">Transcription regulation</keyword>
<dbReference type="RefSeq" id="WP_189379646.1">
    <property type="nucleotide sequence ID" value="NZ_BNAH01000022.1"/>
</dbReference>
<dbReference type="SUPFAM" id="SSF52172">
    <property type="entry name" value="CheY-like"/>
    <property type="match status" value="1"/>
</dbReference>
<dbReference type="InterPro" id="IPR002078">
    <property type="entry name" value="Sigma_54_int"/>
</dbReference>
<evidence type="ECO:0000313" key="9">
    <source>
        <dbReference type="Proteomes" id="UP000626370"/>
    </source>
</evidence>
<feature type="domain" description="Sigma-54 factor interaction" evidence="6">
    <location>
        <begin position="146"/>
        <end position="375"/>
    </location>
</feature>
<feature type="domain" description="Response regulatory" evidence="7">
    <location>
        <begin position="3"/>
        <end position="122"/>
    </location>
</feature>
<dbReference type="PROSITE" id="PS50045">
    <property type="entry name" value="SIGMA54_INTERACT_4"/>
    <property type="match status" value="1"/>
</dbReference>
<reference evidence="9" key="1">
    <citation type="journal article" date="2019" name="Int. J. Syst. Evol. Microbiol.">
        <title>The Global Catalogue of Microorganisms (GCM) 10K type strain sequencing project: providing services to taxonomists for standard genome sequencing and annotation.</title>
        <authorList>
            <consortium name="The Broad Institute Genomics Platform"/>
            <consortium name="The Broad Institute Genome Sequencing Center for Infectious Disease"/>
            <person name="Wu L."/>
            <person name="Ma J."/>
        </authorList>
    </citation>
    <scope>NUCLEOTIDE SEQUENCE [LARGE SCALE GENOMIC DNA]</scope>
    <source>
        <strain evidence="9">CGMCC 1.15922</strain>
    </source>
</reference>
<evidence type="ECO:0000256" key="5">
    <source>
        <dbReference type="PROSITE-ProRule" id="PRU00169"/>
    </source>
</evidence>
<dbReference type="PROSITE" id="PS00676">
    <property type="entry name" value="SIGMA54_INTERACT_2"/>
    <property type="match status" value="1"/>
</dbReference>
<keyword evidence="2" id="KW-0067">ATP-binding</keyword>
<accession>A0ABQ3J7H2</accession>
<dbReference type="CDD" id="cd00009">
    <property type="entry name" value="AAA"/>
    <property type="match status" value="1"/>
</dbReference>
<proteinExistence type="predicted"/>
<dbReference type="PRINTS" id="PR01590">
    <property type="entry name" value="HTHFIS"/>
</dbReference>
<dbReference type="InterPro" id="IPR058031">
    <property type="entry name" value="AAA_lid_NorR"/>
</dbReference>
<sequence length="461" mass="52174">MPSILVVDDRPDIRLSLVVLLESHGHMVVEADTPQVAQSMLGKHEVALILLDMNYALDTTSGEEGLSFLSWLQKQNLTIPVIAMTAWSNTEIVVKAMQLGANDFIEKPWRNKQLLHVIGQQLNIQRLTLQNTQLKSRIDTQLEQPYQWRSEVMQKLHKKIEAIANTDVSVLLMGENGTGKTELARYIHQQSLRADQGFISVNMGAISEGLFESEMFGHQKGAFTDAKSSRVGRFELAEKGSLFLDEIANIPLSQQAKLLRVLETGEYEVLGASKTRRSNTRIISATNSDLNGLISQKLFREDLYYRLNTLEFVLPTLRERTEDILPLALYFVAKFNKKYQKNIDTLSKHTEQALLNYQWPGNVREMRHLIERAVILASTNQLTLADLPIAPINDNESDCNQKHTLSASRELPMMTLEQAEITLVKQALEKAKHNVPKAAILLGLTKASMYRRIEKYGINKK</sequence>
<dbReference type="Gene3D" id="1.10.10.60">
    <property type="entry name" value="Homeodomain-like"/>
    <property type="match status" value="1"/>
</dbReference>
<dbReference type="Pfam" id="PF25601">
    <property type="entry name" value="AAA_lid_14"/>
    <property type="match status" value="1"/>
</dbReference>
<dbReference type="Pfam" id="PF00072">
    <property type="entry name" value="Response_reg"/>
    <property type="match status" value="1"/>
</dbReference>
<dbReference type="InterPro" id="IPR003593">
    <property type="entry name" value="AAA+_ATPase"/>
</dbReference>
<dbReference type="InterPro" id="IPR001789">
    <property type="entry name" value="Sig_transdc_resp-reg_receiver"/>
</dbReference>
<dbReference type="Gene3D" id="3.40.50.2300">
    <property type="match status" value="1"/>
</dbReference>
<feature type="modified residue" description="4-aspartylphosphate" evidence="5">
    <location>
        <position position="52"/>
    </location>
</feature>
<gene>
    <name evidence="8" type="ORF">GCM10011501_35110</name>
</gene>
<keyword evidence="1" id="KW-0547">Nucleotide-binding</keyword>
<evidence type="ECO:0000259" key="6">
    <source>
        <dbReference type="PROSITE" id="PS50045"/>
    </source>
</evidence>
<dbReference type="Gene3D" id="3.40.50.300">
    <property type="entry name" value="P-loop containing nucleotide triphosphate hydrolases"/>
    <property type="match status" value="1"/>
</dbReference>
<dbReference type="SUPFAM" id="SSF52540">
    <property type="entry name" value="P-loop containing nucleoside triphosphate hydrolases"/>
    <property type="match status" value="1"/>
</dbReference>
<dbReference type="Proteomes" id="UP000626370">
    <property type="component" value="Unassembled WGS sequence"/>
</dbReference>
<dbReference type="InterPro" id="IPR027417">
    <property type="entry name" value="P-loop_NTPase"/>
</dbReference>
<evidence type="ECO:0000259" key="7">
    <source>
        <dbReference type="PROSITE" id="PS50110"/>
    </source>
</evidence>
<dbReference type="InterPro" id="IPR009057">
    <property type="entry name" value="Homeodomain-like_sf"/>
</dbReference>
<keyword evidence="5" id="KW-0597">Phosphoprotein</keyword>
<evidence type="ECO:0000313" key="8">
    <source>
        <dbReference type="EMBL" id="GHF02804.1"/>
    </source>
</evidence>
<dbReference type="InterPro" id="IPR002197">
    <property type="entry name" value="HTH_Fis"/>
</dbReference>
<dbReference type="PANTHER" id="PTHR32071">
    <property type="entry name" value="TRANSCRIPTIONAL REGULATORY PROTEIN"/>
    <property type="match status" value="1"/>
</dbReference>
<evidence type="ECO:0000256" key="1">
    <source>
        <dbReference type="ARBA" id="ARBA00022741"/>
    </source>
</evidence>
<organism evidence="8 9">
    <name type="scientific">Thalassotalea profundi</name>
    <dbReference type="NCBI Taxonomy" id="2036687"/>
    <lineage>
        <taxon>Bacteria</taxon>
        <taxon>Pseudomonadati</taxon>
        <taxon>Pseudomonadota</taxon>
        <taxon>Gammaproteobacteria</taxon>
        <taxon>Alteromonadales</taxon>
        <taxon>Colwelliaceae</taxon>
        <taxon>Thalassotalea</taxon>
    </lineage>
</organism>
<dbReference type="PROSITE" id="PS50110">
    <property type="entry name" value="RESPONSE_REGULATORY"/>
    <property type="match status" value="1"/>
</dbReference>
<dbReference type="InterPro" id="IPR025943">
    <property type="entry name" value="Sigma_54_int_dom_ATP-bd_2"/>
</dbReference>
<evidence type="ECO:0000256" key="3">
    <source>
        <dbReference type="ARBA" id="ARBA00023015"/>
    </source>
</evidence>
<dbReference type="SMART" id="SM00382">
    <property type="entry name" value="AAA"/>
    <property type="match status" value="1"/>
</dbReference>